<reference evidence="3 4" key="1">
    <citation type="submission" date="2013-06" db="EMBL/GenBank/DDBJ databases">
        <title>Draft genome sequence of Thauera terpenica.</title>
        <authorList>
            <person name="Liu B."/>
            <person name="Frostegard A.H."/>
            <person name="Shapleigh J.P."/>
        </authorList>
    </citation>
    <scope>NUCLEOTIDE SEQUENCE [LARGE SCALE GENOMIC DNA]</scope>
    <source>
        <strain evidence="3 4">58Eu</strain>
    </source>
</reference>
<evidence type="ECO:0000313" key="3">
    <source>
        <dbReference type="EMBL" id="EPZ16281.1"/>
    </source>
</evidence>
<dbReference type="RefSeq" id="WP_021248713.1">
    <property type="nucleotide sequence ID" value="NZ_ATJV01000047.1"/>
</dbReference>
<protein>
    <submittedName>
        <fullName evidence="3">Uncharacterized protein</fullName>
    </submittedName>
</protein>
<dbReference type="eggNOG" id="ENOG5031S3R">
    <property type="taxonomic scope" value="Bacteria"/>
</dbReference>
<keyword evidence="2" id="KW-1133">Transmembrane helix</keyword>
<dbReference type="Proteomes" id="UP000015455">
    <property type="component" value="Unassembled WGS sequence"/>
</dbReference>
<feature type="transmembrane region" description="Helical" evidence="2">
    <location>
        <begin position="210"/>
        <end position="231"/>
    </location>
</feature>
<dbReference type="PATRIC" id="fig|1348657.5.peg.1281"/>
<dbReference type="STRING" id="1348657.M622_13715"/>
<dbReference type="AlphaFoldDB" id="S9ZNT6"/>
<keyword evidence="2" id="KW-0812">Transmembrane</keyword>
<proteinExistence type="predicted"/>
<keyword evidence="4" id="KW-1185">Reference proteome</keyword>
<dbReference type="EMBL" id="ATJV01000047">
    <property type="protein sequence ID" value="EPZ16281.1"/>
    <property type="molecule type" value="Genomic_DNA"/>
</dbReference>
<accession>S9ZNT6</accession>
<comment type="caution">
    <text evidence="3">The sequence shown here is derived from an EMBL/GenBank/DDBJ whole genome shotgun (WGS) entry which is preliminary data.</text>
</comment>
<dbReference type="OrthoDB" id="7066463at2"/>
<keyword evidence="2" id="KW-0472">Membrane</keyword>
<sequence>MNTAPSHALDTSPDQTLDGSAPDLAVVAPEPHILRGTLDNAAYFRYWRACAAMGPIFLSAFLFFWGWLGYNIPPIPADHTAEQMAEFFRNHYNEVRAGMVGAMLFGVLYLPWTLSITKVMEWINPRENNMMSTLQLWGGGLTVVPLVTSSVFWLTAAYRPDVLDAVTLQMLYDQGWLLIDMFYAITTIAMVALGVGGLTDRRARPLFPRWVCWFSIWAGMSFLFELLMPFFKSGLFARQGWLNFWVEFLVWFFYIVFTTYYVFKAVPRLENERSAVLARQRTAMLTGER</sequence>
<feature type="transmembrane region" description="Helical" evidence="2">
    <location>
        <begin position="243"/>
        <end position="263"/>
    </location>
</feature>
<feature type="transmembrane region" description="Helical" evidence="2">
    <location>
        <begin position="136"/>
        <end position="156"/>
    </location>
</feature>
<evidence type="ECO:0000256" key="1">
    <source>
        <dbReference type="SAM" id="MobiDB-lite"/>
    </source>
</evidence>
<gene>
    <name evidence="3" type="ORF">M622_13715</name>
</gene>
<organism evidence="3 4">
    <name type="scientific">Thauera terpenica 58Eu</name>
    <dbReference type="NCBI Taxonomy" id="1348657"/>
    <lineage>
        <taxon>Bacteria</taxon>
        <taxon>Pseudomonadati</taxon>
        <taxon>Pseudomonadota</taxon>
        <taxon>Betaproteobacteria</taxon>
        <taxon>Rhodocyclales</taxon>
        <taxon>Zoogloeaceae</taxon>
        <taxon>Thauera</taxon>
    </lineage>
</organism>
<feature type="transmembrane region" description="Helical" evidence="2">
    <location>
        <begin position="97"/>
        <end position="115"/>
    </location>
</feature>
<feature type="transmembrane region" description="Helical" evidence="2">
    <location>
        <begin position="46"/>
        <end position="68"/>
    </location>
</feature>
<feature type="region of interest" description="Disordered" evidence="1">
    <location>
        <begin position="1"/>
        <end position="21"/>
    </location>
</feature>
<name>S9ZNT6_9RHOO</name>
<evidence type="ECO:0000313" key="4">
    <source>
        <dbReference type="Proteomes" id="UP000015455"/>
    </source>
</evidence>
<feature type="transmembrane region" description="Helical" evidence="2">
    <location>
        <begin position="176"/>
        <end position="198"/>
    </location>
</feature>
<evidence type="ECO:0000256" key="2">
    <source>
        <dbReference type="SAM" id="Phobius"/>
    </source>
</evidence>